<dbReference type="EMBL" id="CAJVPV010022556">
    <property type="protein sequence ID" value="CAG8721216.1"/>
    <property type="molecule type" value="Genomic_DNA"/>
</dbReference>
<protein>
    <submittedName>
        <fullName evidence="2">4070_t:CDS:1</fullName>
    </submittedName>
</protein>
<feature type="non-terminal residue" evidence="2">
    <location>
        <position position="1"/>
    </location>
</feature>
<dbReference type="InterPro" id="IPR035969">
    <property type="entry name" value="Rab-GAP_TBC_sf"/>
</dbReference>
<name>A0A9N9I5F7_9GLOM</name>
<dbReference type="OrthoDB" id="27140at2759"/>
<dbReference type="Gene3D" id="1.10.8.270">
    <property type="entry name" value="putative rabgap domain of human tbc1 domain family member 14 like domains"/>
    <property type="match status" value="1"/>
</dbReference>
<evidence type="ECO:0000313" key="2">
    <source>
        <dbReference type="EMBL" id="CAG8721216.1"/>
    </source>
</evidence>
<dbReference type="InterPro" id="IPR000195">
    <property type="entry name" value="Rab-GAP-TBC_dom"/>
</dbReference>
<evidence type="ECO:0000259" key="1">
    <source>
        <dbReference type="PROSITE" id="PS50086"/>
    </source>
</evidence>
<dbReference type="Gene3D" id="1.10.472.80">
    <property type="entry name" value="Ypt/Rab-GAP domain of gyp1p, domain 3"/>
    <property type="match status" value="1"/>
</dbReference>
<dbReference type="AlphaFoldDB" id="A0A9N9I5F7"/>
<dbReference type="Pfam" id="PF00566">
    <property type="entry name" value="RabGAP-TBC"/>
    <property type="match status" value="1"/>
</dbReference>
<dbReference type="SMART" id="SM00164">
    <property type="entry name" value="TBC"/>
    <property type="match status" value="1"/>
</dbReference>
<comment type="caution">
    <text evidence="2">The sequence shown here is derived from an EMBL/GenBank/DDBJ whole genome shotgun (WGS) entry which is preliminary data.</text>
</comment>
<dbReference type="PANTHER" id="PTHR22957:SF268">
    <property type="entry name" value="ANKYRIN REPEAT-CONTAINING PROTEIN"/>
    <property type="match status" value="1"/>
</dbReference>
<dbReference type="SUPFAM" id="SSF47923">
    <property type="entry name" value="Ypt/Rab-GAP domain of gyp1p"/>
    <property type="match status" value="2"/>
</dbReference>
<feature type="non-terminal residue" evidence="2">
    <location>
        <position position="300"/>
    </location>
</feature>
<sequence length="300" mass="35360">TSSHIPLRVLLPLVSYMLRVSQPARYPINHRINQRILEMTTSVKEFIEILNAEVYVDLDKLREAARHGVPLEVRGEAWKYLLGVNPADRSQELTSLKDKYEEYLTAEKENSDIIKRLRGEVSRYQRRVRDVDGTNTAIFENVIGAYMNNNRNVDYHPALVHLCGPFVYCIKSESDVYHCFIRLMATLDEHNSTHSINERVANFMTLFREFIPDLYNYFEDEEVDINEWASSWLQFLLAKELQLEDLMRLWDTYFSIDDPIEFHPFVCLAVLKHTRENLEELEQSEIRTLLLRLPSIDMEQ</sequence>
<evidence type="ECO:0000313" key="3">
    <source>
        <dbReference type="Proteomes" id="UP000789342"/>
    </source>
</evidence>
<dbReference type="Proteomes" id="UP000789342">
    <property type="component" value="Unassembled WGS sequence"/>
</dbReference>
<reference evidence="2" key="1">
    <citation type="submission" date="2021-06" db="EMBL/GenBank/DDBJ databases">
        <authorList>
            <person name="Kallberg Y."/>
            <person name="Tangrot J."/>
            <person name="Rosling A."/>
        </authorList>
    </citation>
    <scope>NUCLEOTIDE SEQUENCE</scope>
    <source>
        <strain evidence="2">CL551</strain>
    </source>
</reference>
<keyword evidence="3" id="KW-1185">Reference proteome</keyword>
<feature type="domain" description="Rab-GAP TBC" evidence="1">
    <location>
        <begin position="68"/>
        <end position="257"/>
    </location>
</feature>
<dbReference type="PANTHER" id="PTHR22957">
    <property type="entry name" value="TBC1 DOMAIN FAMILY MEMBER GTPASE-ACTIVATING PROTEIN"/>
    <property type="match status" value="1"/>
</dbReference>
<gene>
    <name evidence="2" type="ORF">AMORRO_LOCUS13350</name>
</gene>
<dbReference type="Gene3D" id="1.10.10.750">
    <property type="entry name" value="Ypt/Rab-GAP domain of gyp1p, domain 1"/>
    <property type="match status" value="1"/>
</dbReference>
<accession>A0A9N9I5F7</accession>
<organism evidence="2 3">
    <name type="scientific">Acaulospora morrowiae</name>
    <dbReference type="NCBI Taxonomy" id="94023"/>
    <lineage>
        <taxon>Eukaryota</taxon>
        <taxon>Fungi</taxon>
        <taxon>Fungi incertae sedis</taxon>
        <taxon>Mucoromycota</taxon>
        <taxon>Glomeromycotina</taxon>
        <taxon>Glomeromycetes</taxon>
        <taxon>Diversisporales</taxon>
        <taxon>Acaulosporaceae</taxon>
        <taxon>Acaulospora</taxon>
    </lineage>
</organism>
<proteinExistence type="predicted"/>
<dbReference type="PROSITE" id="PS50086">
    <property type="entry name" value="TBC_RABGAP"/>
    <property type="match status" value="1"/>
</dbReference>
<dbReference type="GO" id="GO:0005096">
    <property type="term" value="F:GTPase activator activity"/>
    <property type="evidence" value="ECO:0007669"/>
    <property type="project" value="TreeGrafter"/>
</dbReference>